<feature type="transmembrane region" description="Helical" evidence="6">
    <location>
        <begin position="322"/>
        <end position="346"/>
    </location>
</feature>
<dbReference type="OrthoDB" id="5982228at2759"/>
<dbReference type="Pfam" id="PF13520">
    <property type="entry name" value="AA_permease_2"/>
    <property type="match status" value="2"/>
</dbReference>
<keyword evidence="3 6" id="KW-1133">Transmembrane helix</keyword>
<evidence type="ECO:0000256" key="6">
    <source>
        <dbReference type="SAM" id="Phobius"/>
    </source>
</evidence>
<dbReference type="PANTHER" id="PTHR11785">
    <property type="entry name" value="AMINO ACID TRANSPORTER"/>
    <property type="match status" value="1"/>
</dbReference>
<dbReference type="InterPro" id="IPR050598">
    <property type="entry name" value="AminoAcid_Transporter"/>
</dbReference>
<feature type="transmembrane region" description="Helical" evidence="6">
    <location>
        <begin position="108"/>
        <end position="132"/>
    </location>
</feature>
<dbReference type="AlphaFoldDB" id="A0A395NX88"/>
<feature type="region of interest" description="Disordered" evidence="5">
    <location>
        <begin position="1"/>
        <end position="35"/>
    </location>
</feature>
<evidence type="ECO:0000256" key="1">
    <source>
        <dbReference type="ARBA" id="ARBA00004141"/>
    </source>
</evidence>
<protein>
    <submittedName>
        <fullName evidence="7">High-affinity methionine permease</fullName>
    </submittedName>
</protein>
<feature type="transmembrane region" description="Helical" evidence="6">
    <location>
        <begin position="192"/>
        <end position="211"/>
    </location>
</feature>
<evidence type="ECO:0000256" key="5">
    <source>
        <dbReference type="SAM" id="MobiDB-lite"/>
    </source>
</evidence>
<feature type="transmembrane region" description="Helical" evidence="6">
    <location>
        <begin position="469"/>
        <end position="491"/>
    </location>
</feature>
<reference evidence="7 8" key="1">
    <citation type="journal article" date="2018" name="PLoS Pathog.">
        <title>Evolution of structural diversity of trichothecenes, a family of toxins produced by plant pathogenic and entomopathogenic fungi.</title>
        <authorList>
            <person name="Proctor R.H."/>
            <person name="McCormick S.P."/>
            <person name="Kim H.S."/>
            <person name="Cardoza R.E."/>
            <person name="Stanley A.M."/>
            <person name="Lindo L."/>
            <person name="Kelly A."/>
            <person name="Brown D.W."/>
            <person name="Lee T."/>
            <person name="Vaughan M.M."/>
            <person name="Alexander N.J."/>
            <person name="Busman M."/>
            <person name="Gutierrez S."/>
        </authorList>
    </citation>
    <scope>NUCLEOTIDE SEQUENCE [LARGE SCALE GENOMIC DNA]</scope>
    <source>
        <strain evidence="7 8">IBT 40837</strain>
    </source>
</reference>
<keyword evidence="4 6" id="KW-0472">Membrane</keyword>
<evidence type="ECO:0000313" key="7">
    <source>
        <dbReference type="EMBL" id="RFU80397.1"/>
    </source>
</evidence>
<dbReference type="GO" id="GO:0016020">
    <property type="term" value="C:membrane"/>
    <property type="evidence" value="ECO:0007669"/>
    <property type="project" value="UniProtKB-SubCell"/>
</dbReference>
<keyword evidence="2 6" id="KW-0812">Transmembrane</keyword>
<accession>A0A395NX88</accession>
<feature type="transmembrane region" description="Helical" evidence="6">
    <location>
        <begin position="367"/>
        <end position="388"/>
    </location>
</feature>
<dbReference type="STRING" id="490622.A0A395NX88"/>
<sequence>MPSFWRRPFRSSEEPQSTEAEERGSTSDSDPSELIAGDTHYVAGKAGNNKDVSYQDASGAPVEESSPLGYDVGPLTILFLNVSKMIGTGIFSTPSSILAGTGSIGLSLIWWALGFLTSITAFAVYLEFTAYFPSRSGAEVVYLEQAFPRPRWLFSTAFAFQSVILSFSSANSYVLAQYLFKMTDHSPTDWQLKGVAIAGYSVALLGFVVLGGHTRVQDPTANFHNSFEGKATAYGITNGLYKIIFSYAGFENAFNVVNEVKNPVKQIRRNGYIAIWTVSILYILTVIAYYSAVPKQDIINGKLTVANLFFVNVFGDSKRVRALNFLIAISAFGNLVAVFIGTSRIIRECGRQGVLPWTKFWVSTYPLGTALGPYLFKYAITLVMILAPPAGDAFNFVSDLRIYPGSFFDFLMSVGLLVVRHRRKALNLPRPEFKAWDIVIWFSILKNLYLLVMPWYPPAGGATGGDVSFWYATYVVASIGILLACVAYYWLWIHGIPYFRGYTIREEVITLDDGSKSHQLIKVPNADLEEWDKTHDHAGRIITEAAESSAKTSSNVLISGKEDTVSNIK</sequence>
<feature type="transmembrane region" description="Helical" evidence="6">
    <location>
        <begin position="400"/>
        <end position="419"/>
    </location>
</feature>
<evidence type="ECO:0000256" key="2">
    <source>
        <dbReference type="ARBA" id="ARBA00022692"/>
    </source>
</evidence>
<feature type="transmembrane region" description="Helical" evidence="6">
    <location>
        <begin position="439"/>
        <end position="457"/>
    </location>
</feature>
<feature type="transmembrane region" description="Helical" evidence="6">
    <location>
        <begin position="152"/>
        <end position="180"/>
    </location>
</feature>
<comment type="caution">
    <text evidence="7">The sequence shown here is derived from an EMBL/GenBank/DDBJ whole genome shotgun (WGS) entry which is preliminary data.</text>
</comment>
<comment type="subcellular location">
    <subcellularLocation>
        <location evidence="1">Membrane</location>
        <topology evidence="1">Multi-pass membrane protein</topology>
    </subcellularLocation>
</comment>
<dbReference type="Gene3D" id="1.20.1740.10">
    <property type="entry name" value="Amino acid/polyamine transporter I"/>
    <property type="match status" value="1"/>
</dbReference>
<feature type="transmembrane region" description="Helical" evidence="6">
    <location>
        <begin position="231"/>
        <end position="250"/>
    </location>
</feature>
<organism evidence="7 8">
    <name type="scientific">Trichoderma arundinaceum</name>
    <dbReference type="NCBI Taxonomy" id="490622"/>
    <lineage>
        <taxon>Eukaryota</taxon>
        <taxon>Fungi</taxon>
        <taxon>Dikarya</taxon>
        <taxon>Ascomycota</taxon>
        <taxon>Pezizomycotina</taxon>
        <taxon>Sordariomycetes</taxon>
        <taxon>Hypocreomycetidae</taxon>
        <taxon>Hypocreales</taxon>
        <taxon>Hypocreaceae</taxon>
        <taxon>Trichoderma</taxon>
    </lineage>
</organism>
<dbReference type="EMBL" id="PXOA01000113">
    <property type="protein sequence ID" value="RFU80397.1"/>
    <property type="molecule type" value="Genomic_DNA"/>
</dbReference>
<dbReference type="PANTHER" id="PTHR11785:SF353">
    <property type="entry name" value="METHIONINE TRANSPORTER (EUROFUNG)"/>
    <property type="match status" value="1"/>
</dbReference>
<dbReference type="Proteomes" id="UP000266272">
    <property type="component" value="Unassembled WGS sequence"/>
</dbReference>
<dbReference type="GO" id="GO:0015179">
    <property type="term" value="F:L-amino acid transmembrane transporter activity"/>
    <property type="evidence" value="ECO:0007669"/>
    <property type="project" value="TreeGrafter"/>
</dbReference>
<gene>
    <name evidence="7" type="ORF">TARUN_1863</name>
</gene>
<evidence type="ECO:0000256" key="3">
    <source>
        <dbReference type="ARBA" id="ARBA00022989"/>
    </source>
</evidence>
<keyword evidence="8" id="KW-1185">Reference proteome</keyword>
<name>A0A395NX88_TRIAR</name>
<evidence type="ECO:0000313" key="8">
    <source>
        <dbReference type="Proteomes" id="UP000266272"/>
    </source>
</evidence>
<dbReference type="InterPro" id="IPR002293">
    <property type="entry name" value="AA/rel_permease1"/>
</dbReference>
<evidence type="ECO:0000256" key="4">
    <source>
        <dbReference type="ARBA" id="ARBA00023136"/>
    </source>
</evidence>
<proteinExistence type="predicted"/>
<feature type="transmembrane region" description="Helical" evidence="6">
    <location>
        <begin position="271"/>
        <end position="292"/>
    </location>
</feature>